<evidence type="ECO:0000313" key="1">
    <source>
        <dbReference type="EMBL" id="EJW89740.1"/>
    </source>
</evidence>
<dbReference type="AlphaFoldDB" id="J9BQ83"/>
<name>J9BQ83_9ZZZZ</name>
<organism evidence="1">
    <name type="scientific">gut metagenome</name>
    <dbReference type="NCBI Taxonomy" id="749906"/>
    <lineage>
        <taxon>unclassified sequences</taxon>
        <taxon>metagenomes</taxon>
        <taxon>organismal metagenomes</taxon>
    </lineage>
</organism>
<comment type="caution">
    <text evidence="1">The sequence shown here is derived from an EMBL/GenBank/DDBJ whole genome shotgun (WGS) entry which is preliminary data.</text>
</comment>
<protein>
    <submittedName>
        <fullName evidence="1">Uncharacterized protein</fullName>
    </submittedName>
</protein>
<gene>
    <name evidence="1" type="ORF">EVA_22153</name>
</gene>
<reference evidence="1" key="1">
    <citation type="journal article" date="2012" name="PLoS ONE">
        <title>Gene sets for utilization of primary and secondary nutrition supplies in the distal gut of endangered iberian lynx.</title>
        <authorList>
            <person name="Alcaide M."/>
            <person name="Messina E."/>
            <person name="Richter M."/>
            <person name="Bargiela R."/>
            <person name="Peplies J."/>
            <person name="Huws S.A."/>
            <person name="Newbold C.J."/>
            <person name="Golyshin P.N."/>
            <person name="Simon M.A."/>
            <person name="Lopez G."/>
            <person name="Yakimov M.M."/>
            <person name="Ferrer M."/>
        </authorList>
    </citation>
    <scope>NUCLEOTIDE SEQUENCE</scope>
</reference>
<accession>J9BQ83</accession>
<dbReference type="EMBL" id="AMCI01009291">
    <property type="protein sequence ID" value="EJW89740.1"/>
    <property type="molecule type" value="Genomic_DNA"/>
</dbReference>
<sequence>MMLGFGCALIFPVGTYRTWRKVLPLPKITFGFEF</sequence>
<proteinExistence type="predicted"/>